<dbReference type="PRINTS" id="PR00463">
    <property type="entry name" value="EP450I"/>
</dbReference>
<comment type="similarity">
    <text evidence="1">Belongs to the cytochrome P450 family.</text>
</comment>
<evidence type="ECO:0000256" key="5">
    <source>
        <dbReference type="ARBA" id="ARBA00023004"/>
    </source>
</evidence>
<keyword evidence="8" id="KW-1185">Reference proteome</keyword>
<evidence type="ECO:0000313" key="8">
    <source>
        <dbReference type="Proteomes" id="UP000789570"/>
    </source>
</evidence>
<dbReference type="EMBL" id="CAJVPQ010002474">
    <property type="protein sequence ID" value="CAG8598419.1"/>
    <property type="molecule type" value="Genomic_DNA"/>
</dbReference>
<dbReference type="PANTHER" id="PTHR24291">
    <property type="entry name" value="CYTOCHROME P450 FAMILY 4"/>
    <property type="match status" value="1"/>
</dbReference>
<protein>
    <submittedName>
        <fullName evidence="7">13019_t:CDS:1</fullName>
    </submittedName>
</protein>
<dbReference type="InterPro" id="IPR001128">
    <property type="entry name" value="Cyt_P450"/>
</dbReference>
<proteinExistence type="inferred from homology"/>
<dbReference type="GO" id="GO:0016705">
    <property type="term" value="F:oxidoreductase activity, acting on paired donors, with incorporation or reduction of molecular oxygen"/>
    <property type="evidence" value="ECO:0007669"/>
    <property type="project" value="InterPro"/>
</dbReference>
<keyword evidence="5" id="KW-0408">Iron</keyword>
<dbReference type="Pfam" id="PF00067">
    <property type="entry name" value="p450"/>
    <property type="match status" value="1"/>
</dbReference>
<accession>A0A9N9GCZ2</accession>
<reference evidence="7" key="1">
    <citation type="submission" date="2021-06" db="EMBL/GenBank/DDBJ databases">
        <authorList>
            <person name="Kallberg Y."/>
            <person name="Tangrot J."/>
            <person name="Rosling A."/>
        </authorList>
    </citation>
    <scope>NUCLEOTIDE SEQUENCE</scope>
    <source>
        <strain evidence="7">UK204</strain>
    </source>
</reference>
<evidence type="ECO:0000256" key="4">
    <source>
        <dbReference type="ARBA" id="ARBA00023002"/>
    </source>
</evidence>
<comment type="caution">
    <text evidence="7">The sequence shown here is derived from an EMBL/GenBank/DDBJ whole genome shotgun (WGS) entry which is preliminary data.</text>
</comment>
<evidence type="ECO:0000256" key="3">
    <source>
        <dbReference type="ARBA" id="ARBA00022723"/>
    </source>
</evidence>
<keyword evidence="6" id="KW-0503">Monooxygenase</keyword>
<sequence length="385" mass="44956">MSLINDFFLAKIKLCDVTLWYKLLQNKYGDIFETYIGSFRRIVLSRADYVEKLMSPSTKTNYVLRTEQMPEYDEINTTGKGITFNTDIPTWRFNRQFFSQVVLTLSFSKEALLSTPILFNELNGYWKEIGDDVPIDFAIWIHKFTTEAIFQLVVGVKVSAMTKYFNDNVELSKRKYIEPSHIDEEIKNFDQIIDTRLRNTIFLFTVPAFLRQTIFKKRNDAMHENRNMTQRIITKIIDHRRKEIEDHKEVKSNLLTLLITANTEHVDGEYSKPLTNDHISQILIEAITGGIDTTANLLCFIVYHMAHYPNVLARLREELNNIFGSEQNRQITMEDLSKMHYTEAIIKECSRLINPSKMVQRNSSTKDTMIDREWPANTAFIGSNS</sequence>
<evidence type="ECO:0000313" key="7">
    <source>
        <dbReference type="EMBL" id="CAG8598419.1"/>
    </source>
</evidence>
<keyword evidence="3" id="KW-0479">Metal-binding</keyword>
<dbReference type="InterPro" id="IPR036396">
    <property type="entry name" value="Cyt_P450_sf"/>
</dbReference>
<dbReference type="GO" id="GO:0005506">
    <property type="term" value="F:iron ion binding"/>
    <property type="evidence" value="ECO:0007669"/>
    <property type="project" value="InterPro"/>
</dbReference>
<dbReference type="Gene3D" id="1.10.630.10">
    <property type="entry name" value="Cytochrome P450"/>
    <property type="match status" value="1"/>
</dbReference>
<evidence type="ECO:0000256" key="2">
    <source>
        <dbReference type="ARBA" id="ARBA00022617"/>
    </source>
</evidence>
<dbReference type="SUPFAM" id="SSF48264">
    <property type="entry name" value="Cytochrome P450"/>
    <property type="match status" value="1"/>
</dbReference>
<dbReference type="OrthoDB" id="1470350at2759"/>
<evidence type="ECO:0000256" key="1">
    <source>
        <dbReference type="ARBA" id="ARBA00010617"/>
    </source>
</evidence>
<dbReference type="GO" id="GO:0004497">
    <property type="term" value="F:monooxygenase activity"/>
    <property type="evidence" value="ECO:0007669"/>
    <property type="project" value="UniProtKB-KW"/>
</dbReference>
<dbReference type="InterPro" id="IPR002401">
    <property type="entry name" value="Cyt_P450_E_grp-I"/>
</dbReference>
<evidence type="ECO:0000256" key="6">
    <source>
        <dbReference type="ARBA" id="ARBA00023033"/>
    </source>
</evidence>
<organism evidence="7 8">
    <name type="scientific">Funneliformis caledonium</name>
    <dbReference type="NCBI Taxonomy" id="1117310"/>
    <lineage>
        <taxon>Eukaryota</taxon>
        <taxon>Fungi</taxon>
        <taxon>Fungi incertae sedis</taxon>
        <taxon>Mucoromycota</taxon>
        <taxon>Glomeromycotina</taxon>
        <taxon>Glomeromycetes</taxon>
        <taxon>Glomerales</taxon>
        <taxon>Glomeraceae</taxon>
        <taxon>Funneliformis</taxon>
    </lineage>
</organism>
<dbReference type="PANTHER" id="PTHR24291:SF50">
    <property type="entry name" value="BIFUNCTIONAL ALBAFLAVENONE MONOOXYGENASE_TERPENE SYNTHASE"/>
    <property type="match status" value="1"/>
</dbReference>
<dbReference type="GO" id="GO:0020037">
    <property type="term" value="F:heme binding"/>
    <property type="evidence" value="ECO:0007669"/>
    <property type="project" value="InterPro"/>
</dbReference>
<dbReference type="Proteomes" id="UP000789570">
    <property type="component" value="Unassembled WGS sequence"/>
</dbReference>
<dbReference type="InterPro" id="IPR050196">
    <property type="entry name" value="Cytochrome_P450_Monoox"/>
</dbReference>
<name>A0A9N9GCZ2_9GLOM</name>
<gene>
    <name evidence="7" type="ORF">FCALED_LOCUS8463</name>
</gene>
<dbReference type="AlphaFoldDB" id="A0A9N9GCZ2"/>
<keyword evidence="2" id="KW-0349">Heme</keyword>
<keyword evidence="4" id="KW-0560">Oxidoreductase</keyword>